<protein>
    <submittedName>
        <fullName evidence="1">Uncharacterized protein</fullName>
    </submittedName>
</protein>
<dbReference type="Proteomes" id="UP000250275">
    <property type="component" value="Unassembled WGS sequence"/>
</dbReference>
<dbReference type="OrthoDB" id="6615390at2759"/>
<accession>A0A310S869</accession>
<sequence>MKELLPDSKLESLNPFLDKAGILGVGERMKNANIPYAQRYPVLLPRSHPITDLIIGYEHLKNYRAGEQGTLYAVIENCWPIDGRNQTRRVIRRCIICTRMTLSEYKYKMGALPADRVTETRPFTNVGLDYCGSMYIREKRHRNQRKIKTYVAIFICVTTKAVYIELVSDLTTKTFIAALKRFIARKGKCRTIRQLQQCH</sequence>
<dbReference type="PANTHER" id="PTHR47331">
    <property type="entry name" value="PHD-TYPE DOMAIN-CONTAINING PROTEIN"/>
    <property type="match status" value="1"/>
</dbReference>
<evidence type="ECO:0000313" key="1">
    <source>
        <dbReference type="EMBL" id="OAD52421.1"/>
    </source>
</evidence>
<gene>
    <name evidence="1" type="ORF">WN48_01698</name>
</gene>
<organism evidence="1 2">
    <name type="scientific">Eufriesea mexicana</name>
    <dbReference type="NCBI Taxonomy" id="516756"/>
    <lineage>
        <taxon>Eukaryota</taxon>
        <taxon>Metazoa</taxon>
        <taxon>Ecdysozoa</taxon>
        <taxon>Arthropoda</taxon>
        <taxon>Hexapoda</taxon>
        <taxon>Insecta</taxon>
        <taxon>Pterygota</taxon>
        <taxon>Neoptera</taxon>
        <taxon>Endopterygota</taxon>
        <taxon>Hymenoptera</taxon>
        <taxon>Apocrita</taxon>
        <taxon>Aculeata</taxon>
        <taxon>Apoidea</taxon>
        <taxon>Anthophila</taxon>
        <taxon>Apidae</taxon>
        <taxon>Eufriesea</taxon>
    </lineage>
</organism>
<keyword evidence="2" id="KW-1185">Reference proteome</keyword>
<name>A0A310S869_9HYME</name>
<dbReference type="GO" id="GO:0003676">
    <property type="term" value="F:nucleic acid binding"/>
    <property type="evidence" value="ECO:0007669"/>
    <property type="project" value="InterPro"/>
</dbReference>
<dbReference type="Gene3D" id="3.30.420.10">
    <property type="entry name" value="Ribonuclease H-like superfamily/Ribonuclease H"/>
    <property type="match status" value="1"/>
</dbReference>
<dbReference type="EMBL" id="KQ773173">
    <property type="protein sequence ID" value="OAD52421.1"/>
    <property type="molecule type" value="Genomic_DNA"/>
</dbReference>
<dbReference type="PANTHER" id="PTHR47331:SF2">
    <property type="match status" value="1"/>
</dbReference>
<proteinExistence type="predicted"/>
<dbReference type="AlphaFoldDB" id="A0A310S869"/>
<dbReference type="InterPro" id="IPR036397">
    <property type="entry name" value="RNaseH_sf"/>
</dbReference>
<reference evidence="1 2" key="1">
    <citation type="submission" date="2015-07" db="EMBL/GenBank/DDBJ databases">
        <title>The genome of Eufriesea mexicana.</title>
        <authorList>
            <person name="Pan H."/>
            <person name="Kapheim K."/>
        </authorList>
    </citation>
    <scope>NUCLEOTIDE SEQUENCE [LARGE SCALE GENOMIC DNA]</scope>
    <source>
        <strain evidence="1">0111107269</strain>
        <tissue evidence="1">Whole body</tissue>
    </source>
</reference>
<evidence type="ECO:0000313" key="2">
    <source>
        <dbReference type="Proteomes" id="UP000250275"/>
    </source>
</evidence>